<evidence type="ECO:0000256" key="4">
    <source>
        <dbReference type="ARBA" id="ARBA00022801"/>
    </source>
</evidence>
<dbReference type="GO" id="GO:0006364">
    <property type="term" value="P:rRNA processing"/>
    <property type="evidence" value="ECO:0007669"/>
    <property type="project" value="InterPro"/>
</dbReference>
<feature type="compositionally biased region" description="Basic and acidic residues" evidence="7">
    <location>
        <begin position="314"/>
        <end position="323"/>
    </location>
</feature>
<sequence length="376" mass="43900">MNSDKVNDLKYILNEKNKYITSSYIEETLNRFGITIKIKNLSLFQLAMVHMSYLIRDEKFYSNNKTKPYQIQSNDIEPLDDISKAIPLQKESYERLEYLGDAVLHIILADYIFNRYDIQDEGFMTKLRTKIENGDTLSILARKIGLSEYVIISRYVEKNGGRDTNKAILEDSFEAFMGALYLDAEFNVCKKFIITLIEKEIDFASLLHQETNFKEKLLQYFHLRKWSDPVYGTFDVSGPENKKMYTMYVKCKKTPQDEGEIVGIGVSTSKKGGEQMAAKQSLIHFGLYKEEEDETYEEIEIMSDSEDEYLSEEESIKNSKKNDSDDEYLSEDEETNKNGKKLKEMENKTTSLLCSKCNKEFKRKNFYEKHIVVCKK</sequence>
<dbReference type="InterPro" id="IPR036389">
    <property type="entry name" value="RNase_III_sf"/>
</dbReference>
<dbReference type="PROSITE" id="PS50142">
    <property type="entry name" value="RNASE_3_2"/>
    <property type="match status" value="1"/>
</dbReference>
<protein>
    <submittedName>
        <fullName evidence="10">Ribonuclease III</fullName>
    </submittedName>
</protein>
<evidence type="ECO:0000256" key="3">
    <source>
        <dbReference type="ARBA" id="ARBA00022759"/>
    </source>
</evidence>
<feature type="domain" description="RNase III" evidence="9">
    <location>
        <begin position="25"/>
        <end position="185"/>
    </location>
</feature>
<dbReference type="SMART" id="SM00535">
    <property type="entry name" value="RIBOc"/>
    <property type="match status" value="1"/>
</dbReference>
<dbReference type="Pfam" id="PF00035">
    <property type="entry name" value="dsrm"/>
    <property type="match status" value="1"/>
</dbReference>
<dbReference type="SMART" id="SM00358">
    <property type="entry name" value="DSRM"/>
    <property type="match status" value="1"/>
</dbReference>
<dbReference type="InterPro" id="IPR011907">
    <property type="entry name" value="RNase_III"/>
</dbReference>
<dbReference type="CDD" id="cd00593">
    <property type="entry name" value="RIBOc"/>
    <property type="match status" value="1"/>
</dbReference>
<dbReference type="PANTHER" id="PTHR11207:SF0">
    <property type="entry name" value="RIBONUCLEASE 3"/>
    <property type="match status" value="1"/>
</dbReference>
<dbReference type="PANTHER" id="PTHR11207">
    <property type="entry name" value="RIBONUCLEASE III"/>
    <property type="match status" value="1"/>
</dbReference>
<keyword evidence="2" id="KW-0540">Nuclease</keyword>
<dbReference type="InterPro" id="IPR014720">
    <property type="entry name" value="dsRBD_dom"/>
</dbReference>
<keyword evidence="5 6" id="KW-0694">RNA-binding</keyword>
<evidence type="ECO:0000256" key="6">
    <source>
        <dbReference type="PROSITE-ProRule" id="PRU00266"/>
    </source>
</evidence>
<comment type="similarity">
    <text evidence="1">Belongs to the ribonuclease III family.</text>
</comment>
<dbReference type="GO" id="GO:0003725">
    <property type="term" value="F:double-stranded RNA binding"/>
    <property type="evidence" value="ECO:0007669"/>
    <property type="project" value="TreeGrafter"/>
</dbReference>
<dbReference type="GO" id="GO:0004525">
    <property type="term" value="F:ribonuclease III activity"/>
    <property type="evidence" value="ECO:0007669"/>
    <property type="project" value="InterPro"/>
</dbReference>
<dbReference type="Gene3D" id="1.10.1520.10">
    <property type="entry name" value="Ribonuclease III domain"/>
    <property type="match status" value="1"/>
</dbReference>
<keyword evidence="3" id="KW-0255">Endonuclease</keyword>
<reference evidence="10 11" key="1">
    <citation type="submission" date="2020-04" db="EMBL/GenBank/DDBJ databases">
        <title>Advantages and limits of metagenomic assembly and binning of a giant virus.</title>
        <authorList>
            <person name="Schulz F."/>
            <person name="Andreani J."/>
            <person name="Francis R."/>
            <person name="Boudjemaa H."/>
            <person name="Bou Khalil J.Y."/>
            <person name="Lee J."/>
            <person name="La Scola B."/>
            <person name="Woyke T."/>
        </authorList>
    </citation>
    <scope>NUCLEOTIDE SEQUENCE [LARGE SCALE GENOMIC DNA]</scope>
    <source>
        <strain evidence="10 11">FV1/VV64</strain>
    </source>
</reference>
<evidence type="ECO:0000313" key="11">
    <source>
        <dbReference type="Proteomes" id="UP001162001"/>
    </source>
</evidence>
<evidence type="ECO:0000256" key="7">
    <source>
        <dbReference type="SAM" id="MobiDB-lite"/>
    </source>
</evidence>
<keyword evidence="4" id="KW-0378">Hydrolase</keyword>
<dbReference type="PROSITE" id="PS00517">
    <property type="entry name" value="RNASE_3_1"/>
    <property type="match status" value="1"/>
</dbReference>
<organism evidence="10 11">
    <name type="scientific">Fadolivirus FV1/VV64</name>
    <dbReference type="NCBI Taxonomy" id="3070911"/>
    <lineage>
        <taxon>Viruses</taxon>
        <taxon>Varidnaviria</taxon>
        <taxon>Bamfordvirae</taxon>
        <taxon>Nucleocytoviricota</taxon>
        <taxon>Megaviricetes</taxon>
        <taxon>Imitervirales</taxon>
        <taxon>Mimiviridae</taxon>
        <taxon>Klosneuvirinae</taxon>
        <taxon>Fadolivirus</taxon>
        <taxon>Fadolivirus algeromassiliense</taxon>
    </lineage>
</organism>
<dbReference type="PROSITE" id="PS50137">
    <property type="entry name" value="DS_RBD"/>
    <property type="match status" value="1"/>
</dbReference>
<gene>
    <name evidence="10" type="ORF">Fadolivirus_1_345</name>
</gene>
<evidence type="ECO:0000259" key="9">
    <source>
        <dbReference type="PROSITE" id="PS50142"/>
    </source>
</evidence>
<dbReference type="SUPFAM" id="SSF69065">
    <property type="entry name" value="RNase III domain-like"/>
    <property type="match status" value="1"/>
</dbReference>
<name>A0A7D3QU22_9VIRU</name>
<dbReference type="Proteomes" id="UP001162001">
    <property type="component" value="Segment"/>
</dbReference>
<dbReference type="HAMAP" id="MF_00104">
    <property type="entry name" value="RNase_III"/>
    <property type="match status" value="1"/>
</dbReference>
<dbReference type="InterPro" id="IPR000999">
    <property type="entry name" value="RNase_III_dom"/>
</dbReference>
<evidence type="ECO:0000313" key="10">
    <source>
        <dbReference type="EMBL" id="QKF93803.1"/>
    </source>
</evidence>
<dbReference type="EMBL" id="MT418680">
    <property type="protein sequence ID" value="QKF93803.1"/>
    <property type="molecule type" value="Genomic_DNA"/>
</dbReference>
<feature type="region of interest" description="Disordered" evidence="7">
    <location>
        <begin position="302"/>
        <end position="344"/>
    </location>
</feature>
<evidence type="ECO:0000256" key="1">
    <source>
        <dbReference type="ARBA" id="ARBA00010183"/>
    </source>
</evidence>
<evidence type="ECO:0000259" key="8">
    <source>
        <dbReference type="PROSITE" id="PS50137"/>
    </source>
</evidence>
<keyword evidence="11" id="KW-1185">Reference proteome</keyword>
<accession>A0A7D3QU22</accession>
<dbReference type="GO" id="GO:0010468">
    <property type="term" value="P:regulation of gene expression"/>
    <property type="evidence" value="ECO:0007669"/>
    <property type="project" value="TreeGrafter"/>
</dbReference>
<evidence type="ECO:0000256" key="5">
    <source>
        <dbReference type="ARBA" id="ARBA00022884"/>
    </source>
</evidence>
<dbReference type="SUPFAM" id="SSF54768">
    <property type="entry name" value="dsRNA-binding domain-like"/>
    <property type="match status" value="1"/>
</dbReference>
<evidence type="ECO:0000256" key="2">
    <source>
        <dbReference type="ARBA" id="ARBA00022722"/>
    </source>
</evidence>
<feature type="compositionally biased region" description="Acidic residues" evidence="7">
    <location>
        <begin position="302"/>
        <end position="313"/>
    </location>
</feature>
<proteinExistence type="inferred from homology"/>
<dbReference type="CDD" id="cd10845">
    <property type="entry name" value="DSRM_RNAse_III_family"/>
    <property type="match status" value="1"/>
</dbReference>
<feature type="compositionally biased region" description="Basic and acidic residues" evidence="7">
    <location>
        <begin position="335"/>
        <end position="344"/>
    </location>
</feature>
<feature type="compositionally biased region" description="Acidic residues" evidence="7">
    <location>
        <begin position="324"/>
        <end position="334"/>
    </location>
</feature>
<dbReference type="Pfam" id="PF14622">
    <property type="entry name" value="Ribonucleas_3_3"/>
    <property type="match status" value="1"/>
</dbReference>
<dbReference type="Gene3D" id="3.30.160.20">
    <property type="match status" value="1"/>
</dbReference>
<feature type="domain" description="DRBM" evidence="8">
    <location>
        <begin position="212"/>
        <end position="287"/>
    </location>
</feature>